<gene>
    <name evidence="2" type="ORF">S01H1_07202</name>
</gene>
<dbReference type="AlphaFoldDB" id="X0SWZ3"/>
<dbReference type="InterPro" id="IPR006674">
    <property type="entry name" value="HD_domain"/>
</dbReference>
<dbReference type="CDD" id="cd00077">
    <property type="entry name" value="HDc"/>
    <property type="match status" value="1"/>
</dbReference>
<protein>
    <recommendedName>
        <fullName evidence="1">HD domain-containing protein</fullName>
    </recommendedName>
</protein>
<dbReference type="NCBIfam" id="TIGR00277">
    <property type="entry name" value="HDIG"/>
    <property type="match status" value="1"/>
</dbReference>
<evidence type="ECO:0000259" key="1">
    <source>
        <dbReference type="Pfam" id="PF01966"/>
    </source>
</evidence>
<evidence type="ECO:0000313" key="2">
    <source>
        <dbReference type="EMBL" id="GAF85479.1"/>
    </source>
</evidence>
<organism evidence="2">
    <name type="scientific">marine sediment metagenome</name>
    <dbReference type="NCBI Taxonomy" id="412755"/>
    <lineage>
        <taxon>unclassified sequences</taxon>
        <taxon>metagenomes</taxon>
        <taxon>ecological metagenomes</taxon>
    </lineage>
</organism>
<sequence>MEYGIGFFIKSQNVVEQGQLEKFRAWFSDYVAGFYGNDEFINANLKLKEEHTRRTCEETLYLAKELGLSSSQKRIADVIALFHDIGRFEQFVKYRTYNDPRSVNHCLLGLEVLRRAKVLEEVAGPDRQLIEKAIEYHGLRELPPDLNGRCLLFSKLIRDADKIDVLYVVTDYYKQYADNPETFKLELELPDGPGYST</sequence>
<feature type="domain" description="HD" evidence="1">
    <location>
        <begin position="50"/>
        <end position="164"/>
    </location>
</feature>
<accession>X0SWZ3</accession>
<feature type="non-terminal residue" evidence="2">
    <location>
        <position position="197"/>
    </location>
</feature>
<dbReference type="SUPFAM" id="SSF109604">
    <property type="entry name" value="HD-domain/PDEase-like"/>
    <property type="match status" value="1"/>
</dbReference>
<dbReference type="Pfam" id="PF01966">
    <property type="entry name" value="HD"/>
    <property type="match status" value="1"/>
</dbReference>
<dbReference type="InterPro" id="IPR006675">
    <property type="entry name" value="HDIG_dom"/>
</dbReference>
<dbReference type="Gene3D" id="1.10.3210.10">
    <property type="entry name" value="Hypothetical protein af1432"/>
    <property type="match status" value="1"/>
</dbReference>
<dbReference type="EMBL" id="BARS01003714">
    <property type="protein sequence ID" value="GAF85479.1"/>
    <property type="molecule type" value="Genomic_DNA"/>
</dbReference>
<comment type="caution">
    <text evidence="2">The sequence shown here is derived from an EMBL/GenBank/DDBJ whole genome shotgun (WGS) entry which is preliminary data.</text>
</comment>
<reference evidence="2" key="1">
    <citation type="journal article" date="2014" name="Front. Microbiol.">
        <title>High frequency of phylogenetically diverse reductive dehalogenase-homologous genes in deep subseafloor sedimentary metagenomes.</title>
        <authorList>
            <person name="Kawai M."/>
            <person name="Futagami T."/>
            <person name="Toyoda A."/>
            <person name="Takaki Y."/>
            <person name="Nishi S."/>
            <person name="Hori S."/>
            <person name="Arai W."/>
            <person name="Tsubouchi T."/>
            <person name="Morono Y."/>
            <person name="Uchiyama I."/>
            <person name="Ito T."/>
            <person name="Fujiyama A."/>
            <person name="Inagaki F."/>
            <person name="Takami H."/>
        </authorList>
    </citation>
    <scope>NUCLEOTIDE SEQUENCE</scope>
    <source>
        <strain evidence="2">Expedition CK06-06</strain>
    </source>
</reference>
<dbReference type="InterPro" id="IPR003607">
    <property type="entry name" value="HD/PDEase_dom"/>
</dbReference>
<name>X0SWZ3_9ZZZZ</name>
<proteinExistence type="predicted"/>